<dbReference type="GO" id="GO:0003735">
    <property type="term" value="F:structural constituent of ribosome"/>
    <property type="evidence" value="ECO:0007669"/>
    <property type="project" value="InterPro"/>
</dbReference>
<dbReference type="InterPro" id="IPR022671">
    <property type="entry name" value="Ribosomal_uL2_CS"/>
</dbReference>
<keyword evidence="3" id="KW-0150">Chloroplast</keyword>
<dbReference type="InterPro" id="IPR023672">
    <property type="entry name" value="Ribosomal_uL2_arc_euk"/>
</dbReference>
<comment type="similarity">
    <text evidence="2">Belongs to the universal ribosomal protein uL2 family.</text>
</comment>
<dbReference type="SMART" id="SM01383">
    <property type="entry name" value="Ribosomal_L2"/>
    <property type="match status" value="1"/>
</dbReference>
<dbReference type="FunFam" id="4.10.950.10:FF:000002">
    <property type="entry name" value="60S ribosomal protein L2"/>
    <property type="match status" value="1"/>
</dbReference>
<dbReference type="SUPFAM" id="SSF50249">
    <property type="entry name" value="Nucleic acid-binding proteins"/>
    <property type="match status" value="1"/>
</dbReference>
<evidence type="ECO:0000256" key="2">
    <source>
        <dbReference type="ARBA" id="ARBA00005636"/>
    </source>
</evidence>
<evidence type="ECO:0000313" key="9">
    <source>
        <dbReference type="EMBL" id="CAD9252432.1"/>
    </source>
</evidence>
<dbReference type="AlphaFoldDB" id="A0A7S1U069"/>
<dbReference type="InterPro" id="IPR014722">
    <property type="entry name" value="Rib_uL2_dom2"/>
</dbReference>
<comment type="subcellular location">
    <subcellularLocation>
        <location evidence="1">Plastid</location>
        <location evidence="1">Chloroplast</location>
    </subcellularLocation>
</comment>
<dbReference type="EMBL" id="HBGJ01016813">
    <property type="protein sequence ID" value="CAD9252432.1"/>
    <property type="molecule type" value="Transcribed_RNA"/>
</dbReference>
<dbReference type="InterPro" id="IPR012340">
    <property type="entry name" value="NA-bd_OB-fold"/>
</dbReference>
<dbReference type="GO" id="GO:0002181">
    <property type="term" value="P:cytoplasmic translation"/>
    <property type="evidence" value="ECO:0007669"/>
    <property type="project" value="TreeGrafter"/>
</dbReference>
<dbReference type="InterPro" id="IPR022666">
    <property type="entry name" value="Ribosomal_uL2_RNA-bd_dom"/>
</dbReference>
<protein>
    <recommendedName>
        <fullName evidence="10">Ribosomal protein L2 C-terminal domain-containing protein</fullName>
    </recommendedName>
</protein>
<keyword evidence="5" id="KW-0689">Ribosomal protein</keyword>
<feature type="domain" description="Large ribosomal subunit protein uL2 RNA-binding" evidence="8">
    <location>
        <begin position="11"/>
        <end position="90"/>
    </location>
</feature>
<reference evidence="9" key="1">
    <citation type="submission" date="2021-01" db="EMBL/GenBank/DDBJ databases">
        <authorList>
            <person name="Corre E."/>
            <person name="Pelletier E."/>
            <person name="Niang G."/>
            <person name="Scheremetjew M."/>
            <person name="Finn R."/>
            <person name="Kale V."/>
            <person name="Holt S."/>
            <person name="Cochrane G."/>
            <person name="Meng A."/>
            <person name="Brown T."/>
            <person name="Cohen L."/>
        </authorList>
    </citation>
    <scope>NUCLEOTIDE SEQUENCE</scope>
    <source>
        <strain evidence="9">CCMP2877</strain>
    </source>
</reference>
<evidence type="ECO:0000259" key="8">
    <source>
        <dbReference type="SMART" id="SM01383"/>
    </source>
</evidence>
<dbReference type="GO" id="GO:0003723">
    <property type="term" value="F:RNA binding"/>
    <property type="evidence" value="ECO:0007669"/>
    <property type="project" value="InterPro"/>
</dbReference>
<dbReference type="Gene3D" id="4.10.950.10">
    <property type="entry name" value="Ribosomal protein L2, domain 3"/>
    <property type="match status" value="1"/>
</dbReference>
<dbReference type="PANTHER" id="PTHR13691">
    <property type="entry name" value="RIBOSOMAL PROTEIN L2"/>
    <property type="match status" value="1"/>
</dbReference>
<keyword evidence="6" id="KW-0687">Ribonucleoprotein</keyword>
<dbReference type="InterPro" id="IPR008991">
    <property type="entry name" value="Translation_prot_SH3-like_sf"/>
</dbReference>
<dbReference type="Gene3D" id="2.40.50.140">
    <property type="entry name" value="Nucleic acid-binding proteins"/>
    <property type="match status" value="1"/>
</dbReference>
<dbReference type="FunFam" id="2.40.50.140:FF:000020">
    <property type="entry name" value="60S ribosomal protein L2"/>
    <property type="match status" value="1"/>
</dbReference>
<dbReference type="NCBIfam" id="NF007180">
    <property type="entry name" value="PRK09612.1"/>
    <property type="match status" value="1"/>
</dbReference>
<evidence type="ECO:0000256" key="5">
    <source>
        <dbReference type="ARBA" id="ARBA00022980"/>
    </source>
</evidence>
<name>A0A7S1U069_9STRA</name>
<evidence type="ECO:0008006" key="10">
    <source>
        <dbReference type="Google" id="ProtNLM"/>
    </source>
</evidence>
<dbReference type="InterPro" id="IPR014726">
    <property type="entry name" value="Ribosomal_uL2_dom3"/>
</dbReference>
<evidence type="ECO:0000256" key="1">
    <source>
        <dbReference type="ARBA" id="ARBA00004229"/>
    </source>
</evidence>
<dbReference type="PIRSF" id="PIRSF002158">
    <property type="entry name" value="Ribosomal_L2"/>
    <property type="match status" value="1"/>
</dbReference>
<gene>
    <name evidence="9" type="ORF">PPAR1163_LOCUS10796</name>
</gene>
<keyword evidence="4" id="KW-0934">Plastid</keyword>
<evidence type="ECO:0000256" key="4">
    <source>
        <dbReference type="ARBA" id="ARBA00022640"/>
    </source>
</evidence>
<dbReference type="InterPro" id="IPR022669">
    <property type="entry name" value="Ribosomal_uL2_C"/>
</dbReference>
<dbReference type="FunFam" id="2.30.30.30:FF:000006">
    <property type="entry name" value="60S ribosomal protein L8"/>
    <property type="match status" value="1"/>
</dbReference>
<dbReference type="SMART" id="SM01382">
    <property type="entry name" value="Ribosomal_L2_C"/>
    <property type="match status" value="1"/>
</dbReference>
<dbReference type="PROSITE" id="PS00467">
    <property type="entry name" value="RIBOSOMAL_L2"/>
    <property type="match status" value="1"/>
</dbReference>
<dbReference type="GO" id="GO:0022625">
    <property type="term" value="C:cytosolic large ribosomal subunit"/>
    <property type="evidence" value="ECO:0007669"/>
    <property type="project" value="TreeGrafter"/>
</dbReference>
<evidence type="ECO:0000256" key="6">
    <source>
        <dbReference type="ARBA" id="ARBA00023274"/>
    </source>
</evidence>
<evidence type="ECO:0000256" key="3">
    <source>
        <dbReference type="ARBA" id="ARBA00022528"/>
    </source>
</evidence>
<feature type="domain" description="Large ribosomal subunit protein uL2 C-terminal" evidence="7">
    <location>
        <begin position="96"/>
        <end position="231"/>
    </location>
</feature>
<proteinExistence type="inferred from homology"/>
<accession>A0A7S1U069</accession>
<dbReference type="GO" id="GO:0009507">
    <property type="term" value="C:chloroplast"/>
    <property type="evidence" value="ECO:0007669"/>
    <property type="project" value="UniProtKB-SubCell"/>
</dbReference>
<sequence length="258" mass="28055">MGKVVQACRKGKGSVFKSHTRLRKGKVQMRALDFGERTGYIKGIVKDIIHEPGRGAPLAKVQFNNAYEYKKDNTLLVAAEGMYTGQFIFCGKKAQLAVGNILPLGQLPEGTVVCNVETYAGDRGNLIKTSGGYGVVITQDEDKGTTRIRLPSGAKKTLSNKCRAMVGIVAGGGRTDKPLLKAGRAYHKYRVKRNEWPKIRGVAKNPVEHPFGGGNHQHIGHPSTTNRMCSAGKKVGLIAARRTGRLRGVKKMPFNADK</sequence>
<dbReference type="Pfam" id="PF00181">
    <property type="entry name" value="Ribosomal_L2_N"/>
    <property type="match status" value="1"/>
</dbReference>
<dbReference type="Gene3D" id="2.30.30.30">
    <property type="match status" value="1"/>
</dbReference>
<organism evidence="9">
    <name type="scientific">Phaeomonas parva</name>
    <dbReference type="NCBI Taxonomy" id="124430"/>
    <lineage>
        <taxon>Eukaryota</taxon>
        <taxon>Sar</taxon>
        <taxon>Stramenopiles</taxon>
        <taxon>Ochrophyta</taxon>
        <taxon>Pinguiophyceae</taxon>
        <taxon>Pinguiochrysidales</taxon>
        <taxon>Pinguiochrysidaceae</taxon>
        <taxon>Phaeomonas</taxon>
    </lineage>
</organism>
<dbReference type="Pfam" id="PF03947">
    <property type="entry name" value="Ribosomal_L2_C"/>
    <property type="match status" value="1"/>
</dbReference>
<dbReference type="PANTHER" id="PTHR13691:SF16">
    <property type="entry name" value="LARGE RIBOSOMAL SUBUNIT PROTEIN UL2"/>
    <property type="match status" value="1"/>
</dbReference>
<dbReference type="InterPro" id="IPR002171">
    <property type="entry name" value="Ribosomal_uL2"/>
</dbReference>
<evidence type="ECO:0000259" key="7">
    <source>
        <dbReference type="SMART" id="SM01382"/>
    </source>
</evidence>
<dbReference type="SUPFAM" id="SSF50104">
    <property type="entry name" value="Translation proteins SH3-like domain"/>
    <property type="match status" value="1"/>
</dbReference>